<protein>
    <submittedName>
        <fullName evidence="2">NAD(P)-bd_dom domain-containing protein</fullName>
    </submittedName>
</protein>
<accession>A0AC35TR77</accession>
<organism evidence="1 2">
    <name type="scientific">Rhabditophanes sp. KR3021</name>
    <dbReference type="NCBI Taxonomy" id="114890"/>
    <lineage>
        <taxon>Eukaryota</taxon>
        <taxon>Metazoa</taxon>
        <taxon>Ecdysozoa</taxon>
        <taxon>Nematoda</taxon>
        <taxon>Chromadorea</taxon>
        <taxon>Rhabditida</taxon>
        <taxon>Tylenchina</taxon>
        <taxon>Panagrolaimomorpha</taxon>
        <taxon>Strongyloidoidea</taxon>
        <taxon>Alloionematidae</taxon>
        <taxon>Rhabditophanes</taxon>
    </lineage>
</organism>
<dbReference type="WBParaSite" id="RSKR_0000319900.1">
    <property type="protein sequence ID" value="RSKR_0000319900.1"/>
    <property type="gene ID" value="RSKR_0000319900"/>
</dbReference>
<dbReference type="Proteomes" id="UP000095286">
    <property type="component" value="Unplaced"/>
</dbReference>
<reference evidence="2" key="1">
    <citation type="submission" date="2016-11" db="UniProtKB">
        <authorList>
            <consortium name="WormBaseParasite"/>
        </authorList>
    </citation>
    <scope>IDENTIFICATION</scope>
    <source>
        <strain evidence="2">KR3021</strain>
    </source>
</reference>
<name>A0AC35TR77_9BILA</name>
<sequence>MNAILVTGGLGYLGSNFVNHLTITKAFNDSKIVILDKVSEQSDLNRINDQDRVVVVIGNISNEPLVKSLLDTHNIDTIFNFAFDTCIEDAFLNPIENCRNNFEGLTHLLDAIRHSPTKDQINFIHCSSEDVYGSTTSPCLESSPIYPNDPVGAAHGSCEMMLNAYAKGYALDIKIARLPSHIYGGLMPSSNLVSSIIQTKCVPQPNHILSPMYILDAIKGLLAVAGTEKKTAEVFNLPAAYSLTEENLKEFGSGRVFEKVPSKMGLEKVFMESNWVPVVTLEEGMKEVLGRKDVLKRDVKQNPRKFLIYGGKGWIGEQFCELLKGRGIEFEVGKSRPGTDRDEVVLGEIVAVAPSNVISMVGRTQGPGCGNISYLEGGPDKLNENMRDNCFAPWILAKICQGVAIHFTYLGTGCIFQFDQTHSFTGPGYTEHDNGNFNGTSYSAVKMFTDRAFRYLPQALNARIRLPVNFENGPRNLAAKMIAFNKVLDIPNSITILPDCLPILLEMALNKEVGTINLVNPGPVKFTDFKVIWAEVSGKEDKYEVLDPKGNPEMVNTRAHCILDTSKILSKKGDLRNAAEGIREAYQKIVQEQNVC</sequence>
<proteinExistence type="predicted"/>
<evidence type="ECO:0000313" key="1">
    <source>
        <dbReference type="Proteomes" id="UP000095286"/>
    </source>
</evidence>
<evidence type="ECO:0000313" key="2">
    <source>
        <dbReference type="WBParaSite" id="RSKR_0000319900.1"/>
    </source>
</evidence>